<dbReference type="Gene3D" id="2.40.10.270">
    <property type="entry name" value="Bacteriophage SPP1 head-tail adaptor protein"/>
    <property type="match status" value="1"/>
</dbReference>
<proteinExistence type="predicted"/>
<sequence>MTTIGDLRDRIRIQKRGGTDEWGNPNPDGWSDHVSVWANVRHQSGSESIRSGADTSIVRASIRIRWRTDITAAMRVIYMGAVYEIDAVLPGQKRDFMDLTCKRVNDVQL</sequence>
<dbReference type="RefSeq" id="WP_184711108.1">
    <property type="nucleotide sequence ID" value="NZ_JACHKZ010000033.1"/>
</dbReference>
<dbReference type="EMBL" id="JACHKZ010000033">
    <property type="protein sequence ID" value="MBB6579595.1"/>
    <property type="molecule type" value="Genomic_DNA"/>
</dbReference>
<evidence type="ECO:0000313" key="2">
    <source>
        <dbReference type="Proteomes" id="UP000562492"/>
    </source>
</evidence>
<organism evidence="1 2">
    <name type="scientific">Comamonas odontotermitis</name>
    <dbReference type="NCBI Taxonomy" id="379895"/>
    <lineage>
        <taxon>Bacteria</taxon>
        <taxon>Pseudomonadati</taxon>
        <taxon>Pseudomonadota</taxon>
        <taxon>Betaproteobacteria</taxon>
        <taxon>Burkholderiales</taxon>
        <taxon>Comamonadaceae</taxon>
        <taxon>Comamonas</taxon>
    </lineage>
</organism>
<name>A0ABR6RK94_9BURK</name>
<dbReference type="InterPro" id="IPR038666">
    <property type="entry name" value="SSP1_head-tail_sf"/>
</dbReference>
<keyword evidence="2" id="KW-1185">Reference proteome</keyword>
<gene>
    <name evidence="1" type="ORF">HNP33_003709</name>
</gene>
<dbReference type="Proteomes" id="UP000562492">
    <property type="component" value="Unassembled WGS sequence"/>
</dbReference>
<reference evidence="1 2" key="1">
    <citation type="submission" date="2020-08" db="EMBL/GenBank/DDBJ databases">
        <title>Functional genomics of gut bacteria from endangered species of beetles.</title>
        <authorList>
            <person name="Carlos-Shanley C."/>
        </authorList>
    </citation>
    <scope>NUCLEOTIDE SEQUENCE [LARGE SCALE GENOMIC DNA]</scope>
    <source>
        <strain evidence="1 2">S00124</strain>
    </source>
</reference>
<dbReference type="Pfam" id="PF05521">
    <property type="entry name" value="Phage_HCP"/>
    <property type="match status" value="1"/>
</dbReference>
<protein>
    <submittedName>
        <fullName evidence="1">SPP1 family predicted phage head-tail adaptor</fullName>
    </submittedName>
</protein>
<comment type="caution">
    <text evidence="1">The sequence shown here is derived from an EMBL/GenBank/DDBJ whole genome shotgun (WGS) entry which is preliminary data.</text>
</comment>
<evidence type="ECO:0000313" key="1">
    <source>
        <dbReference type="EMBL" id="MBB6579595.1"/>
    </source>
</evidence>
<accession>A0ABR6RK94</accession>
<dbReference type="NCBIfam" id="TIGR01563">
    <property type="entry name" value="gp16_SPP1"/>
    <property type="match status" value="1"/>
</dbReference>
<dbReference type="InterPro" id="IPR008767">
    <property type="entry name" value="Phage_SPP1_head-tail_adaptor"/>
</dbReference>